<evidence type="ECO:0000313" key="2">
    <source>
        <dbReference type="EMBL" id="MDR6767739.1"/>
    </source>
</evidence>
<dbReference type="SUPFAM" id="SSF53955">
    <property type="entry name" value="Lysozyme-like"/>
    <property type="match status" value="1"/>
</dbReference>
<evidence type="ECO:0000259" key="1">
    <source>
        <dbReference type="Pfam" id="PF05838"/>
    </source>
</evidence>
<comment type="caution">
    <text evidence="2">The sequence shown here is derived from an EMBL/GenBank/DDBJ whole genome shotgun (WGS) entry which is preliminary data.</text>
</comment>
<gene>
    <name evidence="2" type="ORF">J2W88_003020</name>
    <name evidence="3" type="ORF">J2W93_004589</name>
</gene>
<dbReference type="AlphaFoldDB" id="A0AAJ2BYA1"/>
<dbReference type="EMBL" id="JAVDTS010000011">
    <property type="protein sequence ID" value="MDR6839721.1"/>
    <property type="molecule type" value="Genomic_DNA"/>
</dbReference>
<dbReference type="InterPro" id="IPR023346">
    <property type="entry name" value="Lysozyme-like_dom_sf"/>
</dbReference>
<evidence type="ECO:0000313" key="3">
    <source>
        <dbReference type="EMBL" id="MDR6839721.1"/>
    </source>
</evidence>
<dbReference type="EMBL" id="JAVDTL010000004">
    <property type="protein sequence ID" value="MDR6767739.1"/>
    <property type="molecule type" value="Genomic_DNA"/>
</dbReference>
<dbReference type="InterPro" id="IPR008565">
    <property type="entry name" value="TtsA-like_GH18_dom"/>
</dbReference>
<keyword evidence="4" id="KW-1185">Reference proteome</keyword>
<feature type="domain" description="TtsA-like Glycoside hydrolase family 108" evidence="1">
    <location>
        <begin position="26"/>
        <end position="106"/>
    </location>
</feature>
<dbReference type="Gene3D" id="1.20.141.10">
    <property type="entry name" value="Chitosanase, subunit A, domain 1"/>
    <property type="match status" value="1"/>
</dbReference>
<name>A0AAJ2BYA1_ACIDE</name>
<dbReference type="Proteomes" id="UP001253458">
    <property type="component" value="Unassembled WGS sequence"/>
</dbReference>
<dbReference type="Proteomes" id="UP001249076">
    <property type="component" value="Unassembled WGS sequence"/>
</dbReference>
<dbReference type="Pfam" id="PF05838">
    <property type="entry name" value="Glyco_hydro_108"/>
    <property type="match status" value="1"/>
</dbReference>
<proteinExistence type="predicted"/>
<sequence length="207" mass="21968">MNAPVQGRGKVWPSIGAAVLAVVAGVVAVEGGYSNNPADPGGETNHGVTVQVAREAGYTGPMRELPKEFAQQIYARDYIERPNFHRVIAMSPAVGEKLVDAGVNAGPGRSARWFQQSLNHLSRGGADFPLVAVDGQVGAQSLAAYQALERKRGRVKACELTLKLFDAQQGAHYMSLNKPMFIVGWTDNRLGNVPLARCADSVAGGAK</sequence>
<dbReference type="CDD" id="cd13926">
    <property type="entry name" value="N-acetylmuramidase_GH108"/>
    <property type="match status" value="1"/>
</dbReference>
<protein>
    <submittedName>
        <fullName evidence="2">Lysozyme family protein</fullName>
    </submittedName>
</protein>
<evidence type="ECO:0000313" key="4">
    <source>
        <dbReference type="Proteomes" id="UP001249076"/>
    </source>
</evidence>
<organism evidence="2 5">
    <name type="scientific">Acidovorax delafieldii</name>
    <name type="common">Pseudomonas delafieldii</name>
    <dbReference type="NCBI Taxonomy" id="47920"/>
    <lineage>
        <taxon>Bacteria</taxon>
        <taxon>Pseudomonadati</taxon>
        <taxon>Pseudomonadota</taxon>
        <taxon>Betaproteobacteria</taxon>
        <taxon>Burkholderiales</taxon>
        <taxon>Comamonadaceae</taxon>
        <taxon>Acidovorax</taxon>
    </lineage>
</organism>
<accession>A0AAJ2BYA1</accession>
<dbReference type="RefSeq" id="WP_209820707.1">
    <property type="nucleotide sequence ID" value="NZ_JAVDTL010000004.1"/>
</dbReference>
<evidence type="ECO:0000313" key="5">
    <source>
        <dbReference type="Proteomes" id="UP001253458"/>
    </source>
</evidence>
<reference evidence="2 4" key="1">
    <citation type="submission" date="2023-07" db="EMBL/GenBank/DDBJ databases">
        <title>Sorghum-associated microbial communities from plants grown in Nebraska, USA.</title>
        <authorList>
            <person name="Schachtman D."/>
        </authorList>
    </citation>
    <scope>NUCLEOTIDE SEQUENCE</scope>
    <source>
        <strain evidence="3 4">BE105</strain>
        <strain evidence="2">BE69</strain>
    </source>
</reference>